<evidence type="ECO:0000313" key="4">
    <source>
        <dbReference type="EMBL" id="KAH1175597.1"/>
    </source>
</evidence>
<dbReference type="Pfam" id="PF25044">
    <property type="entry name" value="DUF7789"/>
    <property type="match status" value="2"/>
</dbReference>
<gene>
    <name evidence="4" type="ORF">KIL84_022122</name>
</gene>
<evidence type="ECO:0000256" key="1">
    <source>
        <dbReference type="SAM" id="MobiDB-lite"/>
    </source>
</evidence>
<evidence type="ECO:0000256" key="2">
    <source>
        <dbReference type="SAM" id="Phobius"/>
    </source>
</evidence>
<feature type="domain" description="DUF7789" evidence="3">
    <location>
        <begin position="37"/>
        <end position="161"/>
    </location>
</feature>
<evidence type="ECO:0000259" key="3">
    <source>
        <dbReference type="Pfam" id="PF25044"/>
    </source>
</evidence>
<feature type="region of interest" description="Disordered" evidence="1">
    <location>
        <begin position="1"/>
        <end position="21"/>
    </location>
</feature>
<feature type="transmembrane region" description="Helical" evidence="2">
    <location>
        <begin position="277"/>
        <end position="305"/>
    </location>
</feature>
<dbReference type="EMBL" id="JAHDVG010000476">
    <property type="protein sequence ID" value="KAH1175597.1"/>
    <property type="molecule type" value="Genomic_DNA"/>
</dbReference>
<feature type="transmembrane region" description="Helical" evidence="2">
    <location>
        <begin position="138"/>
        <end position="160"/>
    </location>
</feature>
<comment type="caution">
    <text evidence="4">The sequence shown here is derived from an EMBL/GenBank/DDBJ whole genome shotgun (WGS) entry which is preliminary data.</text>
</comment>
<feature type="transmembrane region" description="Helical" evidence="2">
    <location>
        <begin position="109"/>
        <end position="132"/>
    </location>
</feature>
<proteinExistence type="predicted"/>
<feature type="transmembrane region" description="Helical" evidence="2">
    <location>
        <begin position="50"/>
        <end position="68"/>
    </location>
</feature>
<dbReference type="InterPro" id="IPR056691">
    <property type="entry name" value="DUF7789"/>
</dbReference>
<feature type="transmembrane region" description="Helical" evidence="2">
    <location>
        <begin position="246"/>
        <end position="265"/>
    </location>
</feature>
<organism evidence="4 5">
    <name type="scientific">Mauremys mutica</name>
    <name type="common">yellowpond turtle</name>
    <dbReference type="NCBI Taxonomy" id="74926"/>
    <lineage>
        <taxon>Eukaryota</taxon>
        <taxon>Metazoa</taxon>
        <taxon>Chordata</taxon>
        <taxon>Craniata</taxon>
        <taxon>Vertebrata</taxon>
        <taxon>Euteleostomi</taxon>
        <taxon>Archelosauria</taxon>
        <taxon>Testudinata</taxon>
        <taxon>Testudines</taxon>
        <taxon>Cryptodira</taxon>
        <taxon>Durocryptodira</taxon>
        <taxon>Testudinoidea</taxon>
        <taxon>Geoemydidae</taxon>
        <taxon>Geoemydinae</taxon>
        <taxon>Mauremys</taxon>
    </lineage>
</organism>
<keyword evidence="2" id="KW-0472">Membrane</keyword>
<name>A0A9D3X8U9_9SAUR</name>
<evidence type="ECO:0000313" key="5">
    <source>
        <dbReference type="Proteomes" id="UP000827986"/>
    </source>
</evidence>
<dbReference type="PANTHER" id="PTHR39299">
    <property type="entry name" value="TRANSMEMBRANE PROTEIN"/>
    <property type="match status" value="1"/>
</dbReference>
<feature type="transmembrane region" description="Helical" evidence="2">
    <location>
        <begin position="80"/>
        <end position="97"/>
    </location>
</feature>
<accession>A0A9D3X8U9</accession>
<reference evidence="4" key="1">
    <citation type="submission" date="2021-09" db="EMBL/GenBank/DDBJ databases">
        <title>The genome of Mauremys mutica provides insights into the evolution of semi-aquatic lifestyle.</title>
        <authorList>
            <person name="Gong S."/>
            <person name="Gao Y."/>
        </authorList>
    </citation>
    <scope>NUCLEOTIDE SEQUENCE</scope>
    <source>
        <strain evidence="4">MM-2020</strain>
        <tissue evidence="4">Muscle</tissue>
    </source>
</reference>
<feature type="domain" description="DUF7789" evidence="3">
    <location>
        <begin position="172"/>
        <end position="302"/>
    </location>
</feature>
<dbReference type="PANTHER" id="PTHR39299:SF1">
    <property type="entry name" value="TRANSMEMBRANE PROTEIN"/>
    <property type="match status" value="1"/>
</dbReference>
<keyword evidence="5" id="KW-1185">Reference proteome</keyword>
<protein>
    <recommendedName>
        <fullName evidence="3">DUF7789 domain-containing protein</fullName>
    </recommendedName>
</protein>
<keyword evidence="2" id="KW-1133">Transmembrane helix</keyword>
<keyword evidence="2" id="KW-0812">Transmembrane</keyword>
<sequence>MEPLDNRDPLFPPPNETADLPLPNLTPRHQELIPTPCGPIKPWSELSSPVKIYFCVTILSLLSVIGITTETLFQQTHEDFTISLIQLIGVVFCVYYVTRGILQENRQELIVFVLSILLVMFRSIVNFTVVSAQQKPNVLARFILILLVGSFDVICAIILIQSQSMMAFRVGGALESLQSQYFMLNLCFSMLTFDLQAQLCLCALLLTNPDKIPLLHSIILAVGIFWACLKVTVGIIAILKELKPLVWIFLSQNIPEVANLVYLLYMVISHWGQELSYALEAAVIIGSCISIAIKSVLFWALLHVYRSFGQGLRERMFSSYGRIDS</sequence>
<dbReference type="AlphaFoldDB" id="A0A9D3X8U9"/>
<dbReference type="Proteomes" id="UP000827986">
    <property type="component" value="Unassembled WGS sequence"/>
</dbReference>
<feature type="transmembrane region" description="Helical" evidence="2">
    <location>
        <begin position="218"/>
        <end position="239"/>
    </location>
</feature>